<comment type="subcellular location">
    <subcellularLocation>
        <location evidence="1">Cell outer membrane</location>
        <topology evidence="1">Multi-pass membrane protein</topology>
    </subcellularLocation>
</comment>
<evidence type="ECO:0000313" key="12">
    <source>
        <dbReference type="EMBL" id="SUC35481.1"/>
    </source>
</evidence>
<dbReference type="OrthoDB" id="6554712at2"/>
<evidence type="ECO:0000256" key="1">
    <source>
        <dbReference type="ARBA" id="ARBA00004571"/>
    </source>
</evidence>
<evidence type="ECO:0000259" key="10">
    <source>
        <dbReference type="Pfam" id="PF13953"/>
    </source>
</evidence>
<keyword evidence="5" id="KW-1029">Fimbrium biogenesis</keyword>
<dbReference type="Gene3D" id="3.10.20.410">
    <property type="match status" value="1"/>
</dbReference>
<dbReference type="SUPFAM" id="SSF141729">
    <property type="entry name" value="FimD N-terminal domain-like"/>
    <property type="match status" value="1"/>
</dbReference>
<evidence type="ECO:0000256" key="4">
    <source>
        <dbReference type="ARBA" id="ARBA00022452"/>
    </source>
</evidence>
<accession>A0A379G3K9</accession>
<dbReference type="InterPro" id="IPR043142">
    <property type="entry name" value="PapC-like_C_sf"/>
</dbReference>
<dbReference type="Pfam" id="PF13954">
    <property type="entry name" value="PapC_N"/>
    <property type="match status" value="1"/>
</dbReference>
<feature type="domain" description="PapC N-terminal" evidence="11">
    <location>
        <begin position="33"/>
        <end position="182"/>
    </location>
</feature>
<keyword evidence="4" id="KW-1134">Transmembrane beta strand</keyword>
<evidence type="ECO:0000313" key="13">
    <source>
        <dbReference type="Proteomes" id="UP000255129"/>
    </source>
</evidence>
<evidence type="ECO:0000256" key="9">
    <source>
        <dbReference type="ARBA" id="ARBA00023237"/>
    </source>
</evidence>
<dbReference type="PANTHER" id="PTHR30451">
    <property type="entry name" value="OUTER MEMBRANE USHER PROTEIN"/>
    <property type="match status" value="1"/>
</dbReference>
<dbReference type="InterPro" id="IPR037224">
    <property type="entry name" value="PapC_N_sf"/>
</dbReference>
<evidence type="ECO:0000256" key="8">
    <source>
        <dbReference type="ARBA" id="ARBA00023136"/>
    </source>
</evidence>
<evidence type="ECO:0000256" key="5">
    <source>
        <dbReference type="ARBA" id="ARBA00022558"/>
    </source>
</evidence>
<sequence length="833" mass="92986">MEIHYLKFNLLSHQWIVFASTLLFPVLTKANEEFDINAINTGVENQVTDVSTLDYFSYPQGQLPGTYQLDIFINNHKIDNDKIEIFYDKNTTKLIPKITKKQLIKWGIKSSVSTSFESLSLDEDIHPIENVIVGANIYYDFFLNQLHLSIPQVGINSVFRGYVDPVEWDDGINTLFTNYSLRYSQYWGKTNKSQNIFLGLHSGINFGAWRARNQSHYSYGGNNANLNSLQTFIERDIRTLNSHFTMGEITTDNGVMEVFPYLGMQLMSEESMLAQSQRGFAPIIKGIAQTNAHITVTQNNQLIYQTDVPAGEFVINDLYSMANSGDLNISIEEMSGTTRNYTQPFSALPIMQRAGTLKYSIDMGKYQGEQGVRFPYFAKLIGTYGLPNHLAYYGHPSVLGGVLISQDYQSYILGGGLNLGRLGAVSTDFTYSSSEFINKVKIAGRVYRVQYAKYLQNSGTGINLSLLHYASANYVNFVDSNSRFREGRGRKQRLQAVMTQSVGYTGYLSLNGFQQSYWVHDGVDNSITANFSSQYQGINFSVSYSYTQQYDRQDNDGILAFNLNMPFSWKKQHYWGNASYQTSRHGDPSSVLSINGIAFGDDQLHYDLSQRYNHNNQQVGYGLRTHYLSSKGEYGLGVDYSSDHRSINGTVSGGLLLHSGGLTASRNFYDSAVLVNAPNIPNLKITNVPSLYTNTHGYALIPMASRYERNNVSIDASTLAGNYDIPINTKTVVPTQGAIVLADFEVKRGGRILLKLKTKGNQVALGSQVNALVSEQVVATGMVANDGEVYLSGVPEQSVIQAIWGVGTENQCQLSLTIDMENTNIQFIEGECK</sequence>
<dbReference type="InterPro" id="IPR025885">
    <property type="entry name" value="PapC_N"/>
</dbReference>
<evidence type="ECO:0000259" key="11">
    <source>
        <dbReference type="Pfam" id="PF13954"/>
    </source>
</evidence>
<dbReference type="EMBL" id="UGUA01000002">
    <property type="protein sequence ID" value="SUC35481.1"/>
    <property type="molecule type" value="Genomic_DNA"/>
</dbReference>
<dbReference type="PANTHER" id="PTHR30451:SF21">
    <property type="entry name" value="FIMBRIAL USHER DOMAIN-CONTAINING PROTEIN YDET-RELATED"/>
    <property type="match status" value="1"/>
</dbReference>
<evidence type="ECO:0000256" key="3">
    <source>
        <dbReference type="ARBA" id="ARBA00022448"/>
    </source>
</evidence>
<proteinExistence type="inferred from homology"/>
<dbReference type="GO" id="GO:0015473">
    <property type="term" value="F:fimbrial usher porin activity"/>
    <property type="evidence" value="ECO:0007669"/>
    <property type="project" value="InterPro"/>
</dbReference>
<evidence type="ECO:0000256" key="6">
    <source>
        <dbReference type="ARBA" id="ARBA00022692"/>
    </source>
</evidence>
<dbReference type="Gene3D" id="2.60.40.2610">
    <property type="entry name" value="Outer membrane usher protein FimD, plug domain"/>
    <property type="match status" value="1"/>
</dbReference>
<dbReference type="Pfam" id="PF00577">
    <property type="entry name" value="Usher"/>
    <property type="match status" value="1"/>
</dbReference>
<keyword evidence="7" id="KW-0732">Signal</keyword>
<dbReference type="Pfam" id="PF13953">
    <property type="entry name" value="PapC_C"/>
    <property type="match status" value="1"/>
</dbReference>
<keyword evidence="6" id="KW-0812">Transmembrane</keyword>
<dbReference type="AlphaFoldDB" id="A0A379G3K9"/>
<keyword evidence="8" id="KW-0472">Membrane</keyword>
<dbReference type="GO" id="GO:0009297">
    <property type="term" value="P:pilus assembly"/>
    <property type="evidence" value="ECO:0007669"/>
    <property type="project" value="InterPro"/>
</dbReference>
<keyword evidence="9" id="KW-0998">Cell outer membrane</keyword>
<name>A0A379G3K9_9GAMM</name>
<comment type="similarity">
    <text evidence="2">Belongs to the fimbrial export usher family.</text>
</comment>
<dbReference type="Gene3D" id="2.60.40.3110">
    <property type="match status" value="1"/>
</dbReference>
<feature type="domain" description="PapC-like C-terminal" evidence="10">
    <location>
        <begin position="753"/>
        <end position="818"/>
    </location>
</feature>
<evidence type="ECO:0000256" key="7">
    <source>
        <dbReference type="ARBA" id="ARBA00022729"/>
    </source>
</evidence>
<organism evidence="12 13">
    <name type="scientific">Providencia rustigianii</name>
    <dbReference type="NCBI Taxonomy" id="158850"/>
    <lineage>
        <taxon>Bacteria</taxon>
        <taxon>Pseudomonadati</taxon>
        <taxon>Pseudomonadota</taxon>
        <taxon>Gammaproteobacteria</taxon>
        <taxon>Enterobacterales</taxon>
        <taxon>Morganellaceae</taxon>
        <taxon>Providencia</taxon>
    </lineage>
</organism>
<reference evidence="12 13" key="1">
    <citation type="submission" date="2018-06" db="EMBL/GenBank/DDBJ databases">
        <authorList>
            <consortium name="Pathogen Informatics"/>
            <person name="Doyle S."/>
        </authorList>
    </citation>
    <scope>NUCLEOTIDE SEQUENCE [LARGE SCALE GENOMIC DNA]</scope>
    <source>
        <strain evidence="12 13">NCTC12026</strain>
    </source>
</reference>
<dbReference type="InterPro" id="IPR025949">
    <property type="entry name" value="PapC-like_C"/>
</dbReference>
<dbReference type="Proteomes" id="UP000255129">
    <property type="component" value="Unassembled WGS sequence"/>
</dbReference>
<dbReference type="InterPro" id="IPR042186">
    <property type="entry name" value="FimD_plug_dom"/>
</dbReference>
<gene>
    <name evidence="12" type="primary">fimD_10</name>
    <name evidence="12" type="ORF">NCTC12026_01878</name>
</gene>
<dbReference type="InterPro" id="IPR000015">
    <property type="entry name" value="Fimb_usher"/>
</dbReference>
<keyword evidence="3" id="KW-0813">Transport</keyword>
<dbReference type="GO" id="GO:0009279">
    <property type="term" value="C:cell outer membrane"/>
    <property type="evidence" value="ECO:0007669"/>
    <property type="project" value="UniProtKB-SubCell"/>
</dbReference>
<dbReference type="Gene3D" id="2.60.40.2070">
    <property type="match status" value="1"/>
</dbReference>
<dbReference type="RefSeq" id="WP_115164280.1">
    <property type="nucleotide sequence ID" value="NZ_UGUA01000002.1"/>
</dbReference>
<protein>
    <submittedName>
        <fullName evidence="12">Outer membrane usher protein fimD</fullName>
    </submittedName>
</protein>
<evidence type="ECO:0000256" key="2">
    <source>
        <dbReference type="ARBA" id="ARBA00008064"/>
    </source>
</evidence>